<dbReference type="InterPro" id="IPR050266">
    <property type="entry name" value="AB_hydrolase_sf"/>
</dbReference>
<dbReference type="InterPro" id="IPR029058">
    <property type="entry name" value="AB_hydrolase_fold"/>
</dbReference>
<evidence type="ECO:0000313" key="3">
    <source>
        <dbReference type="EMBL" id="PGF33208.1"/>
    </source>
</evidence>
<dbReference type="GO" id="GO:0016020">
    <property type="term" value="C:membrane"/>
    <property type="evidence" value="ECO:0007669"/>
    <property type="project" value="TreeGrafter"/>
</dbReference>
<dbReference type="RefSeq" id="WP_002516974.1">
    <property type="nucleotide sequence ID" value="NZ_AP022844.1"/>
</dbReference>
<dbReference type="InterPro" id="IPR000073">
    <property type="entry name" value="AB_hydrolase_1"/>
</dbReference>
<protein>
    <submittedName>
        <fullName evidence="2">Alpha/beta hydrolase</fullName>
    </submittedName>
    <submittedName>
        <fullName evidence="3">Poly(3-hydroxyalkanoate) depolymerase</fullName>
    </submittedName>
</protein>
<dbReference type="OrthoDB" id="7185741at2"/>
<gene>
    <name evidence="3" type="ORF">B1B09_09885</name>
    <name evidence="2" type="ORF">DXN06_12045</name>
</gene>
<evidence type="ECO:0000259" key="1">
    <source>
        <dbReference type="Pfam" id="PF12697"/>
    </source>
</evidence>
<evidence type="ECO:0000313" key="4">
    <source>
        <dbReference type="Proteomes" id="UP000226191"/>
    </source>
</evidence>
<dbReference type="SUPFAM" id="SSF53474">
    <property type="entry name" value="alpha/beta-Hydrolases"/>
    <property type="match status" value="1"/>
</dbReference>
<dbReference type="Pfam" id="PF12697">
    <property type="entry name" value="Abhydrolase_6"/>
    <property type="match status" value="1"/>
</dbReference>
<dbReference type="PANTHER" id="PTHR43798">
    <property type="entry name" value="MONOACYLGLYCEROL LIPASE"/>
    <property type="match status" value="1"/>
</dbReference>
<organism evidence="3 4">
    <name type="scientific">Cutibacterium acnes</name>
    <name type="common">Propionibacterium acnes</name>
    <dbReference type="NCBI Taxonomy" id="1747"/>
    <lineage>
        <taxon>Bacteria</taxon>
        <taxon>Bacillati</taxon>
        <taxon>Actinomycetota</taxon>
        <taxon>Actinomycetes</taxon>
        <taxon>Propionibacteriales</taxon>
        <taxon>Propionibacteriaceae</taxon>
        <taxon>Cutibacterium</taxon>
    </lineage>
</organism>
<evidence type="ECO:0000313" key="2">
    <source>
        <dbReference type="EMBL" id="AXM07747.1"/>
    </source>
</evidence>
<sequence>MGGDDEIGCSDMHGHKMLDSSHDAVTSVRELGRRPFRVAYDDGEGPDYHVKDPVVLLMAGAAASSDFWKPVVDRLQHVDVITYDRPGLGGTIWPGRYPELDEEVASLTDLVGLVQGHWDIGQPRKVILVAHSMAAFHAEAFARMHPEVVAGVVFVDPSVEWPTHPPRRRSVALPRAVYKVMDSVAGSLGRHAFAVGVMAQTARSGSVVWHQFQEHRLHRVYGSPDAMAMAVAEWIGYDQQAWDLMAVRSQHAWPDVPTVLLSAVYSGQEQELKLHERLAPMLNARLVVVENSHHLMMLDRPEAIADAICSLVR</sequence>
<evidence type="ECO:0000313" key="5">
    <source>
        <dbReference type="Proteomes" id="UP000256621"/>
    </source>
</evidence>
<dbReference type="PANTHER" id="PTHR43798:SF33">
    <property type="entry name" value="HYDROLASE, PUTATIVE (AFU_ORTHOLOGUE AFUA_2G14860)-RELATED"/>
    <property type="match status" value="1"/>
</dbReference>
<keyword evidence="2" id="KW-0378">Hydrolase</keyword>
<dbReference type="Proteomes" id="UP000256621">
    <property type="component" value="Chromosome"/>
</dbReference>
<accession>A0A2B7I7K4</accession>
<dbReference type="Proteomes" id="UP000226191">
    <property type="component" value="Unassembled WGS sequence"/>
</dbReference>
<dbReference type="AlphaFoldDB" id="A0A2B7I7K4"/>
<name>A0A2B7I7K4_CUTAC</name>
<reference evidence="2 5" key="2">
    <citation type="submission" date="2018-08" db="EMBL/GenBank/DDBJ databases">
        <title>Genome sequencing of Cutibacterium acnes KCOM 1315.</title>
        <authorList>
            <person name="Kook J.-K."/>
            <person name="Park S.-N."/>
            <person name="Lim Y.K."/>
        </authorList>
    </citation>
    <scope>NUCLEOTIDE SEQUENCE [LARGE SCALE GENOMIC DNA]</scope>
    <source>
        <strain evidence="2 5">KCOM 1315</strain>
    </source>
</reference>
<dbReference type="Gene3D" id="3.40.50.1820">
    <property type="entry name" value="alpha/beta hydrolase"/>
    <property type="match status" value="1"/>
</dbReference>
<dbReference type="GeneID" id="92857565"/>
<dbReference type="EMBL" id="CP031442">
    <property type="protein sequence ID" value="AXM07747.1"/>
    <property type="molecule type" value="Genomic_DNA"/>
</dbReference>
<reference evidence="3 4" key="1">
    <citation type="submission" date="2017-02" db="EMBL/GenBank/DDBJ databases">
        <title>Prevalence of linear plasmids in Cutibacterium acnes isolates obtained from cancerous prostatic tissue.</title>
        <authorList>
            <person name="Davidsson S."/>
            <person name="Bruggemann H."/>
        </authorList>
    </citation>
    <scope>NUCLEOTIDE SEQUENCE [LARGE SCALE GENOMIC DNA]</scope>
    <source>
        <strain evidence="3 4">11-78</strain>
    </source>
</reference>
<feature type="domain" description="AB hydrolase-1" evidence="1">
    <location>
        <begin position="55"/>
        <end position="307"/>
    </location>
</feature>
<dbReference type="EMBL" id="MVCE01000004">
    <property type="protein sequence ID" value="PGF33208.1"/>
    <property type="molecule type" value="Genomic_DNA"/>
</dbReference>
<proteinExistence type="predicted"/>
<dbReference type="GO" id="GO:0016787">
    <property type="term" value="F:hydrolase activity"/>
    <property type="evidence" value="ECO:0007669"/>
    <property type="project" value="UniProtKB-KW"/>
</dbReference>